<dbReference type="PROSITE" id="PS50850">
    <property type="entry name" value="MFS"/>
    <property type="match status" value="1"/>
</dbReference>
<dbReference type="EMBL" id="CP019479">
    <property type="protein sequence ID" value="UQC88738.1"/>
    <property type="molecule type" value="Genomic_DNA"/>
</dbReference>
<reference evidence="10" key="1">
    <citation type="journal article" date="2021" name="Mol. Plant Microbe Interact.">
        <title>Complete Genome Sequence of the Plant-Pathogenic Fungus Colletotrichum lupini.</title>
        <authorList>
            <person name="Baroncelli R."/>
            <person name="Pensec F."/>
            <person name="Da Lio D."/>
            <person name="Boufleur T."/>
            <person name="Vicente I."/>
            <person name="Sarrocco S."/>
            <person name="Picot A."/>
            <person name="Baraldi E."/>
            <person name="Sukno S."/>
            <person name="Thon M."/>
            <person name="Le Floch G."/>
        </authorList>
    </citation>
    <scope>NUCLEOTIDE SEQUENCE</scope>
    <source>
        <strain evidence="10">IMI 504893</strain>
    </source>
</reference>
<dbReference type="SUPFAM" id="SSF56112">
    <property type="entry name" value="Protein kinase-like (PK-like)"/>
    <property type="match status" value="1"/>
</dbReference>
<dbReference type="InterPro" id="IPR016477">
    <property type="entry name" value="Fructo-/Ketosamine-3-kinase"/>
</dbReference>
<dbReference type="PANTHER" id="PTHR23502">
    <property type="entry name" value="MAJOR FACILITATOR SUPERFAMILY"/>
    <property type="match status" value="1"/>
</dbReference>
<evidence type="ECO:0000256" key="7">
    <source>
        <dbReference type="ARBA" id="ARBA00048655"/>
    </source>
</evidence>
<evidence type="ECO:0000256" key="8">
    <source>
        <dbReference type="SAM" id="Phobius"/>
    </source>
</evidence>
<evidence type="ECO:0000256" key="4">
    <source>
        <dbReference type="ARBA" id="ARBA00022692"/>
    </source>
</evidence>
<protein>
    <recommendedName>
        <fullName evidence="2">protein-ribulosamine 3-kinase</fullName>
        <ecNumber evidence="2">2.7.1.172</ecNumber>
    </recommendedName>
</protein>
<evidence type="ECO:0000256" key="2">
    <source>
        <dbReference type="ARBA" id="ARBA00011961"/>
    </source>
</evidence>
<dbReference type="KEGG" id="clup:CLUP02_14263"/>
<evidence type="ECO:0000313" key="11">
    <source>
        <dbReference type="Proteomes" id="UP000830671"/>
    </source>
</evidence>
<dbReference type="GO" id="GO:0102193">
    <property type="term" value="F:protein-ribulosamine 3-kinase activity"/>
    <property type="evidence" value="ECO:0007669"/>
    <property type="project" value="UniProtKB-EC"/>
</dbReference>
<feature type="transmembrane region" description="Helical" evidence="8">
    <location>
        <begin position="809"/>
        <end position="831"/>
    </location>
</feature>
<keyword evidence="11" id="KW-1185">Reference proteome</keyword>
<dbReference type="InterPro" id="IPR011701">
    <property type="entry name" value="MFS"/>
</dbReference>
<evidence type="ECO:0000259" key="9">
    <source>
        <dbReference type="PROSITE" id="PS50850"/>
    </source>
</evidence>
<comment type="catalytic activity">
    <reaction evidence="7">
        <text>N(6)-D-ribulosyl-L-lysyl-[protein] + ATP = N(6)-(3-O-phospho-D-ribulosyl)-L-lysyl-[protein] + ADP + H(+)</text>
        <dbReference type="Rhea" id="RHEA:48432"/>
        <dbReference type="Rhea" id="RHEA-COMP:12103"/>
        <dbReference type="Rhea" id="RHEA-COMP:12104"/>
        <dbReference type="ChEBI" id="CHEBI:15378"/>
        <dbReference type="ChEBI" id="CHEBI:30616"/>
        <dbReference type="ChEBI" id="CHEBI:90418"/>
        <dbReference type="ChEBI" id="CHEBI:90420"/>
        <dbReference type="ChEBI" id="CHEBI:456216"/>
        <dbReference type="EC" id="2.7.1.172"/>
    </reaction>
    <physiologicalReaction direction="left-to-right" evidence="7">
        <dbReference type="Rhea" id="RHEA:48433"/>
    </physiologicalReaction>
</comment>
<dbReference type="PANTHER" id="PTHR23502:SF51">
    <property type="entry name" value="QUINIDINE RESISTANCE PROTEIN 1-RELATED"/>
    <property type="match status" value="1"/>
</dbReference>
<keyword evidence="4 8" id="KW-0812">Transmembrane</keyword>
<dbReference type="InterPro" id="IPR011009">
    <property type="entry name" value="Kinase-like_dom_sf"/>
</dbReference>
<feature type="transmembrane region" description="Helical" evidence="8">
    <location>
        <begin position="547"/>
        <end position="567"/>
    </location>
</feature>
<evidence type="ECO:0000256" key="6">
    <source>
        <dbReference type="ARBA" id="ARBA00023136"/>
    </source>
</evidence>
<organism evidence="10 11">
    <name type="scientific">Colletotrichum lupini</name>
    <dbReference type="NCBI Taxonomy" id="145971"/>
    <lineage>
        <taxon>Eukaryota</taxon>
        <taxon>Fungi</taxon>
        <taxon>Dikarya</taxon>
        <taxon>Ascomycota</taxon>
        <taxon>Pezizomycotina</taxon>
        <taxon>Sordariomycetes</taxon>
        <taxon>Hypocreomycetidae</taxon>
        <taxon>Glomerellales</taxon>
        <taxon>Glomerellaceae</taxon>
        <taxon>Colletotrichum</taxon>
        <taxon>Colletotrichum acutatum species complex</taxon>
    </lineage>
</organism>
<gene>
    <name evidence="10" type="ORF">CLUP02_14263</name>
</gene>
<sequence length="844" mass="93927">MASDRVVVAVDENLLAELPKDGKVIEATSLGLSDWCDTTQYNKARGEGGLEQIRAHWHSESSVYKFIPEYIPRPVAFREYASQPNTYFLLLEFEDMIDDDIPPPETYMAVPSALHLRSAGKSPTGMFGFSVNTHFGNLTQPNGWESSWEVWWTTHMKFLLQRERVIRGAYAAEDETTLNFFLDTVLPRYLRPLETEGRSIKPTLCHTDLWPGNVKYKLDNETIIVYDANALWAHNEIELAPFRNPRYPLGKAYFREYWKHVPISEPEEDADSRIIIYLIRHQVCLASLYPNELKLRDAFLSNMRLLGDRVKDESQERKDVERAQVSFESQIAAPVPVGQSNYEMARVNDLEGTDGIVPLEPILTSHQDAELENEVVNEDELFTVFTKWQKHWISLSASFSAMFSTMSSYIYYPAIVPISRDLRVSVSLINLTVTSYLIIAAIAPAFMGDMADQSGRRPIFFLMFVLMIGANVGIALQSSFPALLVLRMLQSSGASGLTAITYGVISDITLPKDRGGFVGVLLLFTDIAPSLGPVIGGGITQELGWRWIFWFLTIIISITALTMLFFFPETQRNIVGNGSANARGIYWSFFTLINKSPQRKNGGALRSQNSRRHWPNPFACLPILKDRSSLVVILLYGITYSVKMTLQTSLGAQCSEIYKLDYLTAGLIYIPSGVAGGIGSFTTGRILNRNYRTATSKLSESSDQNGIAPSEVQIEQVRLKGLNFLVTINALGTVGYGLALMAKAHMAVMIIMQFITGITTASLFTMTGTLLTDLNCERSATAQGASSIVRCLGAGAAIAALQPLADAAGLGWCFAIYALLLATELPLAWIIRKKGPGWRKQRRP</sequence>
<dbReference type="Gene3D" id="3.90.1200.10">
    <property type="match status" value="1"/>
</dbReference>
<dbReference type="Gene3D" id="1.20.1250.20">
    <property type="entry name" value="MFS general substrate transporter like domains"/>
    <property type="match status" value="1"/>
</dbReference>
<comment type="subcellular location">
    <subcellularLocation>
        <location evidence="1">Membrane</location>
        <topology evidence="1">Multi-pass membrane protein</topology>
    </subcellularLocation>
</comment>
<feature type="transmembrane region" description="Helical" evidence="8">
    <location>
        <begin position="748"/>
        <end position="772"/>
    </location>
</feature>
<evidence type="ECO:0000313" key="10">
    <source>
        <dbReference type="EMBL" id="UQC88738.1"/>
    </source>
</evidence>
<accession>A0A9Q8T3Z1</accession>
<feature type="transmembrane region" description="Helical" evidence="8">
    <location>
        <begin position="722"/>
        <end position="742"/>
    </location>
</feature>
<dbReference type="GO" id="GO:0022857">
    <property type="term" value="F:transmembrane transporter activity"/>
    <property type="evidence" value="ECO:0007669"/>
    <property type="project" value="InterPro"/>
</dbReference>
<dbReference type="InterPro" id="IPR036259">
    <property type="entry name" value="MFS_trans_sf"/>
</dbReference>
<dbReference type="Proteomes" id="UP000830671">
    <property type="component" value="Chromosome 7"/>
</dbReference>
<feature type="transmembrane region" description="Helical" evidence="8">
    <location>
        <begin position="784"/>
        <end position="803"/>
    </location>
</feature>
<feature type="transmembrane region" description="Helical" evidence="8">
    <location>
        <begin position="424"/>
        <end position="447"/>
    </location>
</feature>
<evidence type="ECO:0000256" key="3">
    <source>
        <dbReference type="ARBA" id="ARBA00022448"/>
    </source>
</evidence>
<keyword evidence="6 8" id="KW-0472">Membrane</keyword>
<dbReference type="RefSeq" id="XP_049150340.1">
    <property type="nucleotide sequence ID" value="XM_049293194.1"/>
</dbReference>
<keyword evidence="5 8" id="KW-1133">Transmembrane helix</keyword>
<keyword evidence="3" id="KW-0813">Transport</keyword>
<dbReference type="FunFam" id="1.20.1250.20:FF:000172">
    <property type="entry name" value="MFS multidrug resistance transporter"/>
    <property type="match status" value="1"/>
</dbReference>
<feature type="domain" description="Major facilitator superfamily (MFS) profile" evidence="9">
    <location>
        <begin position="393"/>
        <end position="836"/>
    </location>
</feature>
<evidence type="ECO:0000256" key="1">
    <source>
        <dbReference type="ARBA" id="ARBA00004141"/>
    </source>
</evidence>
<dbReference type="Gene3D" id="1.20.1720.10">
    <property type="entry name" value="Multidrug resistance protein D"/>
    <property type="match status" value="1"/>
</dbReference>
<dbReference type="AlphaFoldDB" id="A0A9Q8T3Z1"/>
<feature type="transmembrane region" description="Helical" evidence="8">
    <location>
        <begin position="517"/>
        <end position="535"/>
    </location>
</feature>
<dbReference type="EC" id="2.7.1.172" evidence="2"/>
<name>A0A9Q8T3Z1_9PEZI</name>
<dbReference type="GO" id="GO:0005886">
    <property type="term" value="C:plasma membrane"/>
    <property type="evidence" value="ECO:0007669"/>
    <property type="project" value="TreeGrafter"/>
</dbReference>
<proteinExistence type="predicted"/>
<dbReference type="InterPro" id="IPR020846">
    <property type="entry name" value="MFS_dom"/>
</dbReference>
<feature type="transmembrane region" description="Helical" evidence="8">
    <location>
        <begin position="459"/>
        <end position="478"/>
    </location>
</feature>
<dbReference type="GeneID" id="73348204"/>
<dbReference type="SUPFAM" id="SSF103473">
    <property type="entry name" value="MFS general substrate transporter"/>
    <property type="match status" value="1"/>
</dbReference>
<feature type="transmembrane region" description="Helical" evidence="8">
    <location>
        <begin position="392"/>
        <end position="412"/>
    </location>
</feature>
<evidence type="ECO:0000256" key="5">
    <source>
        <dbReference type="ARBA" id="ARBA00022989"/>
    </source>
</evidence>
<dbReference type="Pfam" id="PF07690">
    <property type="entry name" value="MFS_1"/>
    <property type="match status" value="1"/>
</dbReference>
<dbReference type="Pfam" id="PF03881">
    <property type="entry name" value="Fructosamin_kin"/>
    <property type="match status" value="1"/>
</dbReference>